<organism evidence="3 4">
    <name type="scientific">Salinicoccus siamensis</name>
    <dbReference type="NCBI Taxonomy" id="381830"/>
    <lineage>
        <taxon>Bacteria</taxon>
        <taxon>Bacillati</taxon>
        <taxon>Bacillota</taxon>
        <taxon>Bacilli</taxon>
        <taxon>Bacillales</taxon>
        <taxon>Staphylococcaceae</taxon>
        <taxon>Salinicoccus</taxon>
    </lineage>
</organism>
<comment type="caution">
    <text evidence="3">The sequence shown here is derived from an EMBL/GenBank/DDBJ whole genome shotgun (WGS) entry which is preliminary data.</text>
</comment>
<dbReference type="Gene3D" id="3.20.20.70">
    <property type="entry name" value="Aldolase class I"/>
    <property type="match status" value="1"/>
</dbReference>
<dbReference type="InterPro" id="IPR013785">
    <property type="entry name" value="Aldolase_TIM"/>
</dbReference>
<name>A0ABV5Z0Y9_9STAP</name>
<proteinExistence type="predicted"/>
<sequence>MTEQSNDIEKAILDTDIELLELFQKRHELMLDKPASFNMTDHFKRLEQLAGDLGSREGIEALLNLTAEAKREPPLLVSRSTKATDTVVGVGNVSIGEGSPVHIFGPCAVESFDQVATVAEHMKRKGFDILRGGAFKPRTSPYEFQGLGKEGLEILLQIKKTYNLKVVSEIVAPEHVKLAEPYLDIFQIGARNMQNFELLKAVGRSDKPVFLKRGLSATIEEFMMAAEYILAEGNSNVILCERGIRTYEKMTRNTLDISAVPLLKQMTHLPVMVDVTHSTGVKEIMADCANAALAAGADGIMAEVHPDPANALSDQAQQMTLEEFDEFHQNIS</sequence>
<dbReference type="Proteomes" id="UP001589740">
    <property type="component" value="Unassembled WGS sequence"/>
</dbReference>
<dbReference type="PANTHER" id="PTHR43018">
    <property type="entry name" value="PHOSPHO-2-DEHYDRO-3-DEOXYHEPTONATE ALDOLASE"/>
    <property type="match status" value="1"/>
</dbReference>
<gene>
    <name evidence="3" type="ORF">ACFFLE_01015</name>
</gene>
<feature type="domain" description="DAHP synthetase I/KDSA" evidence="2">
    <location>
        <begin position="92"/>
        <end position="329"/>
    </location>
</feature>
<dbReference type="SUPFAM" id="SSF51569">
    <property type="entry name" value="Aldolase"/>
    <property type="match status" value="1"/>
</dbReference>
<dbReference type="PANTHER" id="PTHR43018:SF1">
    <property type="entry name" value="PROTEIN AROA(G)"/>
    <property type="match status" value="1"/>
</dbReference>
<dbReference type="InterPro" id="IPR006268">
    <property type="entry name" value="DAHP_syn_2"/>
</dbReference>
<protein>
    <submittedName>
        <fullName evidence="3">Bifunctional 3-deoxy-7-phosphoheptulonate synthase/chorismate mutase</fullName>
    </submittedName>
</protein>
<evidence type="ECO:0000313" key="4">
    <source>
        <dbReference type="Proteomes" id="UP001589740"/>
    </source>
</evidence>
<dbReference type="NCBIfam" id="TIGR01361">
    <property type="entry name" value="DAHP_synth_Bsub"/>
    <property type="match status" value="1"/>
</dbReference>
<dbReference type="NCBIfam" id="NF006421">
    <property type="entry name" value="PRK08673.1"/>
    <property type="match status" value="1"/>
</dbReference>
<dbReference type="InterPro" id="IPR006218">
    <property type="entry name" value="DAHP1/KDSA"/>
</dbReference>
<dbReference type="RefSeq" id="WP_380569325.1">
    <property type="nucleotide sequence ID" value="NZ_JBHMAH010000004.1"/>
</dbReference>
<accession>A0ABV5Z0Y9</accession>
<dbReference type="InterPro" id="IPR052899">
    <property type="entry name" value="Class-I_DAHP_synthase"/>
</dbReference>
<dbReference type="EMBL" id="JBHMAH010000004">
    <property type="protein sequence ID" value="MFB9859688.1"/>
    <property type="molecule type" value="Genomic_DNA"/>
</dbReference>
<evidence type="ECO:0000259" key="2">
    <source>
        <dbReference type="Pfam" id="PF00793"/>
    </source>
</evidence>
<evidence type="ECO:0000313" key="3">
    <source>
        <dbReference type="EMBL" id="MFB9859688.1"/>
    </source>
</evidence>
<keyword evidence="4" id="KW-1185">Reference proteome</keyword>
<reference evidence="3 4" key="1">
    <citation type="submission" date="2024-09" db="EMBL/GenBank/DDBJ databases">
        <authorList>
            <person name="Sun Q."/>
            <person name="Mori K."/>
        </authorList>
    </citation>
    <scope>NUCLEOTIDE SEQUENCE [LARGE SCALE GENOMIC DNA]</scope>
    <source>
        <strain evidence="3 4">JCM 12822</strain>
    </source>
</reference>
<dbReference type="Pfam" id="PF00793">
    <property type="entry name" value="DAHP_synth_1"/>
    <property type="match status" value="1"/>
</dbReference>
<dbReference type="NCBIfam" id="NF009239">
    <property type="entry name" value="PRK12595.1"/>
    <property type="match status" value="1"/>
</dbReference>
<keyword evidence="1" id="KW-0808">Transferase</keyword>
<evidence type="ECO:0000256" key="1">
    <source>
        <dbReference type="ARBA" id="ARBA00022679"/>
    </source>
</evidence>